<dbReference type="EMBL" id="BFAG01000002">
    <property type="protein sequence ID" value="GBF04407.1"/>
    <property type="molecule type" value="Genomic_DNA"/>
</dbReference>
<evidence type="ECO:0000256" key="4">
    <source>
        <dbReference type="SAM" id="MobiDB-lite"/>
    </source>
</evidence>
<keyword evidence="9" id="KW-1185">Reference proteome</keyword>
<protein>
    <submittedName>
        <fullName evidence="8">Multicopper oxidase, type 3</fullName>
    </submittedName>
</protein>
<dbReference type="InterPro" id="IPR011707">
    <property type="entry name" value="Cu-oxidase-like_N"/>
</dbReference>
<dbReference type="CDD" id="cd13860">
    <property type="entry name" value="CuRO_1_2dMco_1"/>
    <property type="match status" value="1"/>
</dbReference>
<dbReference type="Gene3D" id="2.60.40.420">
    <property type="entry name" value="Cupredoxins - blue copper proteins"/>
    <property type="match status" value="1"/>
</dbReference>
<evidence type="ECO:0000256" key="3">
    <source>
        <dbReference type="ARBA" id="ARBA00023008"/>
    </source>
</evidence>
<dbReference type="Pfam" id="PF07731">
    <property type="entry name" value="Cu-oxidase_2"/>
    <property type="match status" value="1"/>
</dbReference>
<dbReference type="Pfam" id="PF07732">
    <property type="entry name" value="Cu-oxidase_3"/>
    <property type="match status" value="1"/>
</dbReference>
<keyword evidence="5" id="KW-0812">Transmembrane</keyword>
<evidence type="ECO:0000256" key="1">
    <source>
        <dbReference type="ARBA" id="ARBA00022723"/>
    </source>
</evidence>
<dbReference type="GO" id="GO:0005507">
    <property type="term" value="F:copper ion binding"/>
    <property type="evidence" value="ECO:0007669"/>
    <property type="project" value="InterPro"/>
</dbReference>
<organism evidence="8 9">
    <name type="scientific">Deinococcus aerius</name>
    <dbReference type="NCBI Taxonomy" id="200253"/>
    <lineage>
        <taxon>Bacteria</taxon>
        <taxon>Thermotogati</taxon>
        <taxon>Deinococcota</taxon>
        <taxon>Deinococci</taxon>
        <taxon>Deinococcales</taxon>
        <taxon>Deinococcaceae</taxon>
        <taxon>Deinococcus</taxon>
    </lineage>
</organism>
<proteinExistence type="predicted"/>
<evidence type="ECO:0000259" key="7">
    <source>
        <dbReference type="Pfam" id="PF07732"/>
    </source>
</evidence>
<dbReference type="OrthoDB" id="9757546at2"/>
<dbReference type="CDD" id="cd04202">
    <property type="entry name" value="CuRO_D2_2dMcoN_like"/>
    <property type="match status" value="1"/>
</dbReference>
<accession>A0A2I9DQD4</accession>
<evidence type="ECO:0000313" key="9">
    <source>
        <dbReference type="Proteomes" id="UP000236569"/>
    </source>
</evidence>
<dbReference type="SUPFAM" id="SSF49503">
    <property type="entry name" value="Cupredoxins"/>
    <property type="match status" value="2"/>
</dbReference>
<dbReference type="GO" id="GO:0016491">
    <property type="term" value="F:oxidoreductase activity"/>
    <property type="evidence" value="ECO:0007669"/>
    <property type="project" value="UniProtKB-KW"/>
</dbReference>
<keyword evidence="2" id="KW-0560">Oxidoreductase</keyword>
<dbReference type="PANTHER" id="PTHR11709">
    <property type="entry name" value="MULTI-COPPER OXIDASE"/>
    <property type="match status" value="1"/>
</dbReference>
<sequence>MNDRNGSDRSVGPSGPVGMEDMGSPPRVGRPQMTAVTVLTLLALAGGVLLSARYGDLGMRASAMQNGTMPGMTVGGSGQATPVSQLPDTPVQTPTKMGSLVMPPGMIMTASTPMEAMADMAAVDLGKVSSTAPPNARGDQPLTPRVENGVKVFQLETSLIRWNILPGTQVAAYAVNRQVPGPRLRLTEGDRVRIIVKNTLPEPTTLHWHGLVVPNAMDGAADVTQPPIPPGGSFTYEFTVRQVGTYFYHSHTAVDRQEGLGLYGALIVDPRDRAGEPRADAEYTLQLQEWTFKDGYTFPAMLMEGLLPNFFTINGKAYPATDTIRMKIGQTVRLRFIGSNNNFIHPMHVHGGPFEVVARDGETLAPSARFRADTINVGPGQRYDVIWTAREKGTWLIHCHIPHHLTNDNVEVQGGGGLTMAIVVS</sequence>
<keyword evidence="3" id="KW-0186">Copper</keyword>
<dbReference type="Proteomes" id="UP000236569">
    <property type="component" value="Unassembled WGS sequence"/>
</dbReference>
<feature type="transmembrane region" description="Helical" evidence="5">
    <location>
        <begin position="32"/>
        <end position="52"/>
    </location>
</feature>
<dbReference type="InterPro" id="IPR011706">
    <property type="entry name" value="Cu-oxidase_C"/>
</dbReference>
<feature type="region of interest" description="Disordered" evidence="4">
    <location>
        <begin position="1"/>
        <end position="30"/>
    </location>
</feature>
<dbReference type="InterPro" id="IPR045087">
    <property type="entry name" value="Cu-oxidase_fam"/>
</dbReference>
<evidence type="ECO:0000256" key="5">
    <source>
        <dbReference type="SAM" id="Phobius"/>
    </source>
</evidence>
<dbReference type="RefSeq" id="WP_103127985.1">
    <property type="nucleotide sequence ID" value="NZ_BFAG01000002.1"/>
</dbReference>
<keyword evidence="5" id="KW-1133">Transmembrane helix</keyword>
<reference evidence="9" key="1">
    <citation type="submission" date="2018-01" db="EMBL/GenBank/DDBJ databases">
        <title>Draft Genome Sequence of the Radioresistant Bacterium Deinococcus aerius TR0125, Isolated from the Higher Atmosphere above Japan.</title>
        <authorList>
            <person name="Satoh K."/>
            <person name="Arai H."/>
            <person name="Sanzen T."/>
            <person name="Kawaguchi Y."/>
            <person name="Hayashi H."/>
            <person name="Yokobori S."/>
            <person name="Yamagishi A."/>
            <person name="Oono Y."/>
            <person name="Narumi I."/>
        </authorList>
    </citation>
    <scope>NUCLEOTIDE SEQUENCE [LARGE SCALE GENOMIC DNA]</scope>
    <source>
        <strain evidence="9">TR0125</strain>
    </source>
</reference>
<keyword evidence="5" id="KW-0472">Membrane</keyword>
<evidence type="ECO:0000256" key="2">
    <source>
        <dbReference type="ARBA" id="ARBA00023002"/>
    </source>
</evidence>
<dbReference type="InterPro" id="IPR008972">
    <property type="entry name" value="Cupredoxin"/>
</dbReference>
<gene>
    <name evidence="8" type="ORF">DAERI_020004</name>
</gene>
<feature type="domain" description="Plastocyanin-like" evidence="6">
    <location>
        <begin position="309"/>
        <end position="407"/>
    </location>
</feature>
<feature type="domain" description="Plastocyanin-like" evidence="7">
    <location>
        <begin position="161"/>
        <end position="272"/>
    </location>
</feature>
<evidence type="ECO:0000313" key="8">
    <source>
        <dbReference type="EMBL" id="GBF04407.1"/>
    </source>
</evidence>
<keyword evidence="1" id="KW-0479">Metal-binding</keyword>
<comment type="caution">
    <text evidence="8">The sequence shown here is derived from an EMBL/GenBank/DDBJ whole genome shotgun (WGS) entry which is preliminary data.</text>
</comment>
<dbReference type="AlphaFoldDB" id="A0A2I9DQD4"/>
<dbReference type="PANTHER" id="PTHR11709:SF394">
    <property type="entry name" value="FI03373P-RELATED"/>
    <property type="match status" value="1"/>
</dbReference>
<evidence type="ECO:0000259" key="6">
    <source>
        <dbReference type="Pfam" id="PF07731"/>
    </source>
</evidence>
<name>A0A2I9DQD4_9DEIO</name>